<dbReference type="InterPro" id="IPR000792">
    <property type="entry name" value="Tscrpt_reg_LuxR_C"/>
</dbReference>
<dbReference type="Gene3D" id="1.10.10.10">
    <property type="entry name" value="Winged helix-like DNA-binding domain superfamily/Winged helix DNA-binding domain"/>
    <property type="match status" value="1"/>
</dbReference>
<dbReference type="EMBL" id="SSTJ01000004">
    <property type="protein sequence ID" value="THG37627.1"/>
    <property type="molecule type" value="Genomic_DNA"/>
</dbReference>
<accession>A0A4V3WUY2</accession>
<dbReference type="SUPFAM" id="SSF46894">
    <property type="entry name" value="C-terminal effector domain of the bipartite response regulators"/>
    <property type="match status" value="1"/>
</dbReference>
<sequence>MTRREKVYLREQDSPKESILPATVRLALLPGLIWGWLLISMGQTAIAGAGSDASPAMLSFSWQIAFIALLAISLPLTKKGRPAPSLFASLAFGLATATLLVAQPLVPSGELLQYLVLRQVLMGAACAALLCLWSRMARPLSARRGSLQMLCAGIVAVLALTVYMALAVPARFGLLVLMLVAVALDVLLAPLPPEEEPPAAPEDRPEFSALVPLAICAYSLLSFAFRTVFTPSAGISIATTSFAGVVITGAFVLYFQRRPFALRTGLWLASGFVLLICLSALLVILFPESGLYLIAFLLNTAAFLLGGLMFFLPGMLARAVGKPACLGFRLAAFLFFASRLASEILVTVFALDPPSSLVLALIFLVISLLVLIFGFFYIGLPHRAPAASASPLEDKCARLAKEHDLTEREAAVLVPLAKGHTVKSIAEQFTVSFHTVRSQVRSIYLKLGVHSREELLDMLESLS</sequence>
<dbReference type="PROSITE" id="PS00622">
    <property type="entry name" value="HTH_LUXR_1"/>
    <property type="match status" value="1"/>
</dbReference>
<dbReference type="Proteomes" id="UP000308978">
    <property type="component" value="Unassembled WGS sequence"/>
</dbReference>
<evidence type="ECO:0000313" key="6">
    <source>
        <dbReference type="EMBL" id="THG37627.1"/>
    </source>
</evidence>
<keyword evidence="4" id="KW-1133">Transmembrane helix</keyword>
<keyword evidence="2" id="KW-0238">DNA-binding</keyword>
<dbReference type="PROSITE" id="PS50043">
    <property type="entry name" value="HTH_LUXR_2"/>
    <property type="match status" value="1"/>
</dbReference>
<evidence type="ECO:0000259" key="5">
    <source>
        <dbReference type="PROSITE" id="PS50043"/>
    </source>
</evidence>
<name>A0A4V3WUY2_9ACTN</name>
<dbReference type="InterPro" id="IPR016032">
    <property type="entry name" value="Sig_transdc_resp-reg_C-effctor"/>
</dbReference>
<feature type="transmembrane region" description="Helical" evidence="4">
    <location>
        <begin position="292"/>
        <end position="316"/>
    </location>
</feature>
<dbReference type="Pfam" id="PF00196">
    <property type="entry name" value="GerE"/>
    <property type="match status" value="1"/>
</dbReference>
<feature type="transmembrane region" description="Helical" evidence="4">
    <location>
        <begin position="210"/>
        <end position="229"/>
    </location>
</feature>
<keyword evidence="4" id="KW-0812">Transmembrane</keyword>
<keyword evidence="3" id="KW-0804">Transcription</keyword>
<feature type="transmembrane region" description="Helical" evidence="4">
    <location>
        <begin position="328"/>
        <end position="351"/>
    </location>
</feature>
<evidence type="ECO:0000256" key="3">
    <source>
        <dbReference type="ARBA" id="ARBA00023163"/>
    </source>
</evidence>
<evidence type="ECO:0000313" key="7">
    <source>
        <dbReference type="Proteomes" id="UP000308978"/>
    </source>
</evidence>
<dbReference type="PANTHER" id="PTHR44688">
    <property type="entry name" value="DNA-BINDING TRANSCRIPTIONAL ACTIVATOR DEVR_DOSR"/>
    <property type="match status" value="1"/>
</dbReference>
<evidence type="ECO:0000256" key="4">
    <source>
        <dbReference type="SAM" id="Phobius"/>
    </source>
</evidence>
<feature type="transmembrane region" description="Helical" evidence="4">
    <location>
        <begin position="357"/>
        <end position="380"/>
    </location>
</feature>
<feature type="domain" description="HTH luxR-type" evidence="5">
    <location>
        <begin position="398"/>
        <end position="463"/>
    </location>
</feature>
<feature type="transmembrane region" description="Helical" evidence="4">
    <location>
        <begin position="145"/>
        <end position="166"/>
    </location>
</feature>
<protein>
    <submittedName>
        <fullName evidence="6">Helix-turn-helix transcriptional regulator</fullName>
    </submittedName>
</protein>
<dbReference type="GO" id="GO:0003677">
    <property type="term" value="F:DNA binding"/>
    <property type="evidence" value="ECO:0007669"/>
    <property type="project" value="UniProtKB-KW"/>
</dbReference>
<feature type="transmembrane region" description="Helical" evidence="4">
    <location>
        <begin position="56"/>
        <end position="74"/>
    </location>
</feature>
<dbReference type="GO" id="GO:0006355">
    <property type="term" value="P:regulation of DNA-templated transcription"/>
    <property type="evidence" value="ECO:0007669"/>
    <property type="project" value="InterPro"/>
</dbReference>
<reference evidence="6 7" key="1">
    <citation type="submission" date="2019-04" db="EMBL/GenBank/DDBJ databases">
        <title>Microbes associate with the intestines of laboratory mice.</title>
        <authorList>
            <person name="Navarre W."/>
            <person name="Wong E."/>
            <person name="Huang K.C."/>
            <person name="Tropini C."/>
            <person name="Ng K."/>
            <person name="Yu B."/>
        </authorList>
    </citation>
    <scope>NUCLEOTIDE SEQUENCE [LARGE SCALE GENOMIC DNA]</scope>
    <source>
        <strain evidence="6 7">NM80_B27</strain>
    </source>
</reference>
<dbReference type="CDD" id="cd06170">
    <property type="entry name" value="LuxR_C_like"/>
    <property type="match status" value="1"/>
</dbReference>
<organism evidence="6 7">
    <name type="scientific">Adlercreutzia caecimuris</name>
    <dbReference type="NCBI Taxonomy" id="671266"/>
    <lineage>
        <taxon>Bacteria</taxon>
        <taxon>Bacillati</taxon>
        <taxon>Actinomycetota</taxon>
        <taxon>Coriobacteriia</taxon>
        <taxon>Eggerthellales</taxon>
        <taxon>Eggerthellaceae</taxon>
        <taxon>Adlercreutzia</taxon>
    </lineage>
</organism>
<feature type="transmembrane region" description="Helical" evidence="4">
    <location>
        <begin position="172"/>
        <end position="189"/>
    </location>
</feature>
<keyword evidence="1" id="KW-0805">Transcription regulation</keyword>
<dbReference type="PRINTS" id="PR00038">
    <property type="entry name" value="HTHLUXR"/>
</dbReference>
<gene>
    <name evidence="6" type="ORF">E5986_04450</name>
</gene>
<keyword evidence="4" id="KW-0472">Membrane</keyword>
<dbReference type="AlphaFoldDB" id="A0A4V3WUY2"/>
<comment type="caution">
    <text evidence="6">The sequence shown here is derived from an EMBL/GenBank/DDBJ whole genome shotgun (WGS) entry which is preliminary data.</text>
</comment>
<dbReference type="InterPro" id="IPR036388">
    <property type="entry name" value="WH-like_DNA-bd_sf"/>
</dbReference>
<evidence type="ECO:0000256" key="2">
    <source>
        <dbReference type="ARBA" id="ARBA00023125"/>
    </source>
</evidence>
<dbReference type="PANTHER" id="PTHR44688:SF16">
    <property type="entry name" value="DNA-BINDING TRANSCRIPTIONAL ACTIVATOR DEVR_DOSR"/>
    <property type="match status" value="1"/>
</dbReference>
<feature type="transmembrane region" description="Helical" evidence="4">
    <location>
        <begin position="112"/>
        <end position="133"/>
    </location>
</feature>
<evidence type="ECO:0000256" key="1">
    <source>
        <dbReference type="ARBA" id="ARBA00023015"/>
    </source>
</evidence>
<dbReference type="SMART" id="SM00421">
    <property type="entry name" value="HTH_LUXR"/>
    <property type="match status" value="1"/>
</dbReference>
<proteinExistence type="predicted"/>
<feature type="transmembrane region" description="Helical" evidence="4">
    <location>
        <begin position="86"/>
        <end position="106"/>
    </location>
</feature>
<feature type="transmembrane region" description="Helical" evidence="4">
    <location>
        <begin position="26"/>
        <end position="50"/>
    </location>
</feature>
<feature type="transmembrane region" description="Helical" evidence="4">
    <location>
        <begin position="235"/>
        <end position="254"/>
    </location>
</feature>
<feature type="transmembrane region" description="Helical" evidence="4">
    <location>
        <begin position="266"/>
        <end position="286"/>
    </location>
</feature>